<sequence>MKGKQVKTLLRDIVAANSNLPIQAEVISLEDDTCSVKLASGLELNDIRLKATIGSDDNYFLARPKEGSKVLLLSITGDLDDLAVIKIDEIENFEFASNGLKILIDSEDGKVKIGNDETNLKKIFQMNVDLLKMFKVFTPSGASGTALPDVVVKINEFETEFKKLLK</sequence>
<reference evidence="3" key="1">
    <citation type="submission" date="2018-11" db="EMBL/GenBank/DDBJ databases">
        <title>Proposal to divide the Flavobacteriaceae and reorganize its genera based on Amino Acid Identity values calculated from whole genome sequences.</title>
        <authorList>
            <person name="Nicholson A.C."/>
            <person name="Gulvik C.A."/>
            <person name="Whitney A.M."/>
            <person name="Sheth M."/>
            <person name="Batra D."/>
            <person name="Pryor J."/>
            <person name="Bernardet J.-F."/>
            <person name="Hugo C."/>
            <person name="Kampfer P."/>
            <person name="Newman J.D."/>
            <person name="McQuiston J.R."/>
        </authorList>
    </citation>
    <scope>NUCLEOTIDE SEQUENCE [LARGE SCALE GENOMIC DNA]</scope>
    <source>
        <strain evidence="3">H6466</strain>
    </source>
</reference>
<dbReference type="RefSeq" id="WP_124985402.1">
    <property type="nucleotide sequence ID" value="NZ_CP034160.1"/>
</dbReference>
<dbReference type="AlphaFoldDB" id="A0A3G8ZEP6"/>
<evidence type="ECO:0000313" key="1">
    <source>
        <dbReference type="EMBL" id="AZI53907.1"/>
    </source>
</evidence>
<evidence type="ECO:0000313" key="3">
    <source>
        <dbReference type="Proteomes" id="UP000272316"/>
    </source>
</evidence>
<dbReference type="KEGG" id="eva:EIB75_00935"/>
<gene>
    <name evidence="1" type="ORF">EIB75_00935</name>
    <name evidence="2" type="ORF">EIB75_10605</name>
</gene>
<dbReference type="Proteomes" id="UP000272316">
    <property type="component" value="Chromosome"/>
</dbReference>
<dbReference type="KEGG" id="eva:EIB75_10605"/>
<accession>A0A3G8ZEP6</accession>
<evidence type="ECO:0000313" key="2">
    <source>
        <dbReference type="EMBL" id="AZI55673.1"/>
    </source>
</evidence>
<dbReference type="EMBL" id="CP034160">
    <property type="protein sequence ID" value="AZI53907.1"/>
    <property type="molecule type" value="Genomic_DNA"/>
</dbReference>
<organism evidence="2 3">
    <name type="scientific">Epilithonimonas vandammei</name>
    <dbReference type="NCBI Taxonomy" id="2487072"/>
    <lineage>
        <taxon>Bacteria</taxon>
        <taxon>Pseudomonadati</taxon>
        <taxon>Bacteroidota</taxon>
        <taxon>Flavobacteriia</taxon>
        <taxon>Flavobacteriales</taxon>
        <taxon>Weeksellaceae</taxon>
        <taxon>Chryseobacterium group</taxon>
        <taxon>Epilithonimonas</taxon>
    </lineage>
</organism>
<proteinExistence type="predicted"/>
<protein>
    <submittedName>
        <fullName evidence="2">Uncharacterized protein</fullName>
    </submittedName>
</protein>
<reference evidence="2" key="2">
    <citation type="submission" date="2018-11" db="EMBL/GenBank/DDBJ databases">
        <title>Proposal to divide the Flavobacteriaceae and reorganize its genera based on Amino Acid Identity values calculated from whole genome sequences.</title>
        <authorList>
            <person name="Nicholson A.C."/>
            <person name="Gulvik C.A."/>
            <person name="Whitney A.M."/>
            <person name="Humrighouse B.W."/>
            <person name="Bell M."/>
            <person name="Holmes B."/>
            <person name="Steigerwalt A."/>
            <person name="Villarma A."/>
            <person name="Sheth M."/>
            <person name="Batra D."/>
            <person name="Pryor J."/>
            <person name="Bernardet J.-F."/>
            <person name="Hugo C."/>
            <person name="Kampfer P."/>
            <person name="Newman J."/>
            <person name="Mcquiston J.R."/>
        </authorList>
    </citation>
    <scope>NUCLEOTIDE SEQUENCE [LARGE SCALE GENOMIC DNA]</scope>
    <source>
        <strain evidence="2">H6466</strain>
    </source>
</reference>
<name>A0A3G8ZEP6_9FLAO</name>
<dbReference type="EMBL" id="CP034160">
    <property type="protein sequence ID" value="AZI55673.1"/>
    <property type="molecule type" value="Genomic_DNA"/>
</dbReference>